<evidence type="ECO:0000259" key="1">
    <source>
        <dbReference type="Pfam" id="PF13443"/>
    </source>
</evidence>
<sequence length="73" mass="8684">MKDKNRLIVDYIAREWAAKAKSQSAFASEHNIDEKTVRNIKYNKDYTISLKTLVRICEAREIKLYEFFKLIDV</sequence>
<protein>
    <recommendedName>
        <fullName evidence="1">HTH cro/C1-type domain-containing protein</fullName>
    </recommendedName>
</protein>
<dbReference type="EMBL" id="RCZH01000003">
    <property type="protein sequence ID" value="TPG44168.1"/>
    <property type="molecule type" value="Genomic_DNA"/>
</dbReference>
<feature type="domain" description="HTH cro/C1-type" evidence="1">
    <location>
        <begin position="19"/>
        <end position="71"/>
    </location>
</feature>
<dbReference type="AlphaFoldDB" id="A0A502F1X5"/>
<dbReference type="InterPro" id="IPR001387">
    <property type="entry name" value="Cro/C1-type_HTH"/>
</dbReference>
<gene>
    <name evidence="2" type="ORF">EAH81_06380</name>
</gene>
<dbReference type="GO" id="GO:0003677">
    <property type="term" value="F:DNA binding"/>
    <property type="evidence" value="ECO:0007669"/>
    <property type="project" value="InterPro"/>
</dbReference>
<reference evidence="2 3" key="1">
    <citation type="journal article" date="2019" name="Environ. Microbiol.">
        <title>Species interactions and distinct microbial communities in high Arctic permafrost affected cryosols are associated with the CH4 and CO2 gas fluxes.</title>
        <authorList>
            <person name="Altshuler I."/>
            <person name="Hamel J."/>
            <person name="Turney S."/>
            <person name="Magnuson E."/>
            <person name="Levesque R."/>
            <person name="Greer C."/>
            <person name="Whyte L.G."/>
        </authorList>
    </citation>
    <scope>NUCLEOTIDE SEQUENCE [LARGE SCALE GENOMIC DNA]</scope>
    <source>
        <strain evidence="2 3">42</strain>
    </source>
</reference>
<dbReference type="RefSeq" id="WP_140504936.1">
    <property type="nucleotide sequence ID" value="NZ_RCZH01000003.1"/>
</dbReference>
<dbReference type="OrthoDB" id="679419at2"/>
<name>A0A502F1X5_9FLAO</name>
<organism evidence="2 3">
    <name type="scientific">Flavobacterium pectinovorum</name>
    <dbReference type="NCBI Taxonomy" id="29533"/>
    <lineage>
        <taxon>Bacteria</taxon>
        <taxon>Pseudomonadati</taxon>
        <taxon>Bacteroidota</taxon>
        <taxon>Flavobacteriia</taxon>
        <taxon>Flavobacteriales</taxon>
        <taxon>Flavobacteriaceae</taxon>
        <taxon>Flavobacterium</taxon>
    </lineage>
</organism>
<keyword evidence="3" id="KW-1185">Reference proteome</keyword>
<proteinExistence type="predicted"/>
<comment type="caution">
    <text evidence="2">The sequence shown here is derived from an EMBL/GenBank/DDBJ whole genome shotgun (WGS) entry which is preliminary data.</text>
</comment>
<evidence type="ECO:0000313" key="3">
    <source>
        <dbReference type="Proteomes" id="UP000319700"/>
    </source>
</evidence>
<evidence type="ECO:0000313" key="2">
    <source>
        <dbReference type="EMBL" id="TPG44168.1"/>
    </source>
</evidence>
<accession>A0A502F1X5</accession>
<dbReference type="InterPro" id="IPR010982">
    <property type="entry name" value="Lambda_DNA-bd_dom_sf"/>
</dbReference>
<dbReference type="SUPFAM" id="SSF47413">
    <property type="entry name" value="lambda repressor-like DNA-binding domains"/>
    <property type="match status" value="1"/>
</dbReference>
<dbReference type="Pfam" id="PF13443">
    <property type="entry name" value="HTH_26"/>
    <property type="match status" value="1"/>
</dbReference>
<dbReference type="Proteomes" id="UP000319700">
    <property type="component" value="Unassembled WGS sequence"/>
</dbReference>
<dbReference type="Gene3D" id="1.10.260.40">
    <property type="entry name" value="lambda repressor-like DNA-binding domains"/>
    <property type="match status" value="1"/>
</dbReference>